<evidence type="ECO:0000313" key="1">
    <source>
        <dbReference type="EMBL" id="PUA78934.1"/>
    </source>
</evidence>
<dbReference type="InterPro" id="IPR043733">
    <property type="entry name" value="DUF5677"/>
</dbReference>
<dbReference type="EMBL" id="PYXZ01000015">
    <property type="protein sequence ID" value="PUA78934.1"/>
    <property type="molecule type" value="Genomic_DNA"/>
</dbReference>
<organism evidence="1 2">
    <name type="scientific">Nocardioides currus</name>
    <dbReference type="NCBI Taxonomy" id="2133958"/>
    <lineage>
        <taxon>Bacteria</taxon>
        <taxon>Bacillati</taxon>
        <taxon>Actinomycetota</taxon>
        <taxon>Actinomycetes</taxon>
        <taxon>Propionibacteriales</taxon>
        <taxon>Nocardioidaceae</taxon>
        <taxon>Nocardioides</taxon>
    </lineage>
</organism>
<dbReference type="Pfam" id="PF18928">
    <property type="entry name" value="DUF5677"/>
    <property type="match status" value="1"/>
</dbReference>
<dbReference type="AlphaFoldDB" id="A0A2R7YRT3"/>
<keyword evidence="2" id="KW-1185">Reference proteome</keyword>
<comment type="caution">
    <text evidence="1">The sequence shown here is derived from an EMBL/GenBank/DDBJ whole genome shotgun (WGS) entry which is preliminary data.</text>
</comment>
<evidence type="ECO:0000313" key="2">
    <source>
        <dbReference type="Proteomes" id="UP000244867"/>
    </source>
</evidence>
<name>A0A2R7YRT3_9ACTN</name>
<sequence length="213" mass="23427">MATHALNCTQVALGIWDRFPWVAASNVRVAFEHAFVAQWLFFSPDGPAHFMRVAEHDNHVHSREFSRAIEDQPTLTAQVSADELTDFHAYAKSDMTPGHERSWSMQNLLRELEPSGLLYSSYRALSSAVHPSLGTISAHYDFKATASPQPMRSGEGSADRHEIAQGLALSALWALNAAEKWAADYDEPGRAGAIAIPNNLPYDLSHSLPSATE</sequence>
<dbReference type="Proteomes" id="UP000244867">
    <property type="component" value="Unassembled WGS sequence"/>
</dbReference>
<protein>
    <submittedName>
        <fullName evidence="1">Uncharacterized protein</fullName>
    </submittedName>
</protein>
<reference evidence="1 2" key="1">
    <citation type="submission" date="2018-03" db="EMBL/GenBank/DDBJ databases">
        <authorList>
            <person name="Keele B.F."/>
        </authorList>
    </citation>
    <scope>NUCLEOTIDE SEQUENCE [LARGE SCALE GENOMIC DNA]</scope>
    <source>
        <strain evidence="1 2">IB-3</strain>
    </source>
</reference>
<proteinExistence type="predicted"/>
<accession>A0A2R7YRT3</accession>
<gene>
    <name evidence="1" type="ORF">C7S10_21775</name>
</gene>